<dbReference type="InterPro" id="IPR041118">
    <property type="entry name" value="Rx_N"/>
</dbReference>
<dbReference type="InterPro" id="IPR036249">
    <property type="entry name" value="Thioredoxin-like_sf"/>
</dbReference>
<dbReference type="eggNOG" id="KOG4658">
    <property type="taxonomic scope" value="Eukaryota"/>
</dbReference>
<dbReference type="InterPro" id="IPR032675">
    <property type="entry name" value="LRR_dom_sf"/>
</dbReference>
<evidence type="ECO:0000256" key="6">
    <source>
        <dbReference type="ARBA" id="ARBA00023054"/>
    </source>
</evidence>
<evidence type="ECO:0000313" key="9">
    <source>
        <dbReference type="EnsemblPlants" id="ORUFI12G09560.1"/>
    </source>
</evidence>
<dbReference type="PANTHER" id="PTHR23155">
    <property type="entry name" value="DISEASE RESISTANCE PROTEIN RP"/>
    <property type="match status" value="1"/>
</dbReference>
<accession>A0A0E0RG03</accession>
<dbReference type="HOGENOM" id="CLU_000837_25_1_1"/>
<keyword evidence="10" id="KW-1185">Reference proteome</keyword>
<keyword evidence="6" id="KW-0175">Coiled coil</keyword>
<dbReference type="GO" id="GO:0043531">
    <property type="term" value="F:ADP binding"/>
    <property type="evidence" value="ECO:0007669"/>
    <property type="project" value="InterPro"/>
</dbReference>
<evidence type="ECO:0000256" key="2">
    <source>
        <dbReference type="ARBA" id="ARBA00022614"/>
    </source>
</evidence>
<dbReference type="Gene3D" id="1.10.10.10">
    <property type="entry name" value="Winged helix-like DNA-binding domain superfamily/Winged helix DNA-binding domain"/>
    <property type="match status" value="1"/>
</dbReference>
<dbReference type="Pfam" id="PF23598">
    <property type="entry name" value="LRR_14"/>
    <property type="match status" value="2"/>
</dbReference>
<dbReference type="CDD" id="cd02947">
    <property type="entry name" value="TRX_family"/>
    <property type="match status" value="1"/>
</dbReference>
<dbReference type="GO" id="GO:0042742">
    <property type="term" value="P:defense response to bacterium"/>
    <property type="evidence" value="ECO:0007669"/>
    <property type="project" value="UniProtKB-ARBA"/>
</dbReference>
<evidence type="ECO:0000256" key="1">
    <source>
        <dbReference type="ARBA" id="ARBA00008894"/>
    </source>
</evidence>
<dbReference type="Gene3D" id="1.20.5.4130">
    <property type="match status" value="1"/>
</dbReference>
<evidence type="ECO:0000256" key="5">
    <source>
        <dbReference type="ARBA" id="ARBA00022821"/>
    </source>
</evidence>
<dbReference type="SUPFAM" id="SSF52058">
    <property type="entry name" value="L domain-like"/>
    <property type="match status" value="1"/>
</dbReference>
<dbReference type="Gene3D" id="1.10.8.430">
    <property type="entry name" value="Helical domain of apoptotic protease-activating factors"/>
    <property type="match status" value="1"/>
</dbReference>
<organism evidence="9 10">
    <name type="scientific">Oryza rufipogon</name>
    <name type="common">Brownbeard rice</name>
    <name type="synonym">Asian wild rice</name>
    <dbReference type="NCBI Taxonomy" id="4529"/>
    <lineage>
        <taxon>Eukaryota</taxon>
        <taxon>Viridiplantae</taxon>
        <taxon>Streptophyta</taxon>
        <taxon>Embryophyta</taxon>
        <taxon>Tracheophyta</taxon>
        <taxon>Spermatophyta</taxon>
        <taxon>Magnoliopsida</taxon>
        <taxon>Liliopsida</taxon>
        <taxon>Poales</taxon>
        <taxon>Poaceae</taxon>
        <taxon>BOP clade</taxon>
        <taxon>Oryzoideae</taxon>
        <taxon>Oryzeae</taxon>
        <taxon>Oryzinae</taxon>
        <taxon>Oryza</taxon>
    </lineage>
</organism>
<keyword evidence="3" id="KW-0677">Repeat</keyword>
<keyword evidence="2" id="KW-0433">Leucine-rich repeat</keyword>
<dbReference type="InterPro" id="IPR042197">
    <property type="entry name" value="Apaf_helical"/>
</dbReference>
<dbReference type="InterPro" id="IPR044974">
    <property type="entry name" value="Disease_R_plants"/>
</dbReference>
<dbReference type="InterPro" id="IPR002182">
    <property type="entry name" value="NB-ARC"/>
</dbReference>
<feature type="region of interest" description="Disordered" evidence="7">
    <location>
        <begin position="23"/>
        <end position="42"/>
    </location>
</feature>
<dbReference type="GO" id="GO:0009626">
    <property type="term" value="P:plant-type hypersensitive response"/>
    <property type="evidence" value="ECO:0007669"/>
    <property type="project" value="UniProtKB-ARBA"/>
</dbReference>
<dbReference type="Proteomes" id="UP000008022">
    <property type="component" value="Unassembled WGS sequence"/>
</dbReference>
<dbReference type="GO" id="GO:0002758">
    <property type="term" value="P:innate immune response-activating signaling pathway"/>
    <property type="evidence" value="ECO:0007669"/>
    <property type="project" value="UniProtKB-ARBA"/>
</dbReference>
<dbReference type="InterPro" id="IPR055414">
    <property type="entry name" value="LRR_R13L4/SHOC2-like"/>
</dbReference>
<evidence type="ECO:0000256" key="7">
    <source>
        <dbReference type="SAM" id="MobiDB-lite"/>
    </source>
</evidence>
<dbReference type="Pfam" id="PF23559">
    <property type="entry name" value="WHD_DRP"/>
    <property type="match status" value="1"/>
</dbReference>
<dbReference type="eggNOG" id="KOG0907">
    <property type="taxonomic scope" value="Eukaryota"/>
</dbReference>
<protein>
    <recommendedName>
        <fullName evidence="8">Thioredoxin domain-containing protein</fullName>
    </recommendedName>
</protein>
<reference evidence="9" key="2">
    <citation type="submission" date="2015-06" db="UniProtKB">
        <authorList>
            <consortium name="EnsemblPlants"/>
        </authorList>
    </citation>
    <scope>IDENTIFICATION</scope>
</reference>
<dbReference type="Pfam" id="PF18052">
    <property type="entry name" value="Rx_N"/>
    <property type="match status" value="1"/>
</dbReference>
<dbReference type="InterPro" id="IPR058922">
    <property type="entry name" value="WHD_DRP"/>
</dbReference>
<dbReference type="Gene3D" id="3.80.10.10">
    <property type="entry name" value="Ribonuclease Inhibitor"/>
    <property type="match status" value="1"/>
</dbReference>
<dbReference type="FunFam" id="3.40.50.300:FF:001635">
    <property type="entry name" value="Disease resistance protein Pik-2"/>
    <property type="match status" value="1"/>
</dbReference>
<dbReference type="Gene3D" id="3.40.50.300">
    <property type="entry name" value="P-loop containing nucleotide triphosphate hydrolases"/>
    <property type="match status" value="1"/>
</dbReference>
<dbReference type="Gene3D" id="3.40.30.10">
    <property type="entry name" value="Glutaredoxin"/>
    <property type="match status" value="1"/>
</dbReference>
<dbReference type="EnsemblPlants" id="ORUFI12G09560.1">
    <property type="protein sequence ID" value="ORUFI12G09560.1"/>
    <property type="gene ID" value="ORUFI12G09560"/>
</dbReference>
<dbReference type="PROSITE" id="PS51352">
    <property type="entry name" value="THIOREDOXIN_2"/>
    <property type="match status" value="1"/>
</dbReference>
<dbReference type="PANTHER" id="PTHR23155:SF1094">
    <property type="entry name" value="OS11G0686400 PROTEIN"/>
    <property type="match status" value="1"/>
</dbReference>
<keyword evidence="5" id="KW-0611">Plant defense</keyword>
<dbReference type="FunFam" id="1.10.10.10:FF:000322">
    <property type="entry name" value="Probable disease resistance protein At1g63360"/>
    <property type="match status" value="1"/>
</dbReference>
<keyword evidence="4" id="KW-0547">Nucleotide-binding</keyword>
<dbReference type="InterPro" id="IPR027417">
    <property type="entry name" value="P-loop_NTPase"/>
</dbReference>
<evidence type="ECO:0000256" key="3">
    <source>
        <dbReference type="ARBA" id="ARBA00022737"/>
    </source>
</evidence>
<proteinExistence type="inferred from homology"/>
<dbReference type="Gramene" id="ORUFI12G09560.1">
    <property type="protein sequence ID" value="ORUFI12G09560.1"/>
    <property type="gene ID" value="ORUFI12G09560"/>
</dbReference>
<dbReference type="InterPro" id="IPR036388">
    <property type="entry name" value="WH-like_DNA-bd_sf"/>
</dbReference>
<reference evidence="10" key="1">
    <citation type="submission" date="2013-06" db="EMBL/GenBank/DDBJ databases">
        <authorList>
            <person name="Zhao Q."/>
        </authorList>
    </citation>
    <scope>NUCLEOTIDE SEQUENCE</scope>
    <source>
        <strain evidence="10">cv. W1943</strain>
    </source>
</reference>
<comment type="similarity">
    <text evidence="1">Belongs to the disease resistance NB-LRR family.</text>
</comment>
<sequence>MAPAVSASQGVIMRSLTSKLDSLLLQPPEPPPPAQPSSLRKGERKKILLLRGDLRHLLDDYYLLVEPPSDTAPPPDSTAACWAKEVRELSYDVDDFLDELTTQLLHHRGGGDGSSTAGAKKMISSMIARLRGELNRRRWIADEVTLFRARVKEAIRRHESYHLGRRTSSSRPREEADDDDREDSAGNERRRFLSLTFGMDDAAVHGQLVGRDISMQKLVRWLADGEPKLKVASIVGSGGVGKTTLATEFYRLHGRRLDAPFDCRAFVRTPRKPDMTKILTDMLSQLRPQHQHQSSDVWEVDRLLETIRTHLQDKRYFIIIEDLWASSMWDIVSRGLPDNNSCSRILITTEIEPVALACCGYNSEHIIKIDPLGDDVSSQLFFSGVVGQGNEFPGHLTEVSHDMIKKCGGLPLAITITARHFKSQLLDGMQQWNHIQKSLTTSNLKKNPTLQGMRQVLNLIYNNLPHCLKACLLYLSIYKEDYIIRKANLVRQWMAEGFINSIENKVMEEVAGNYFDELVGRGLVQPVDVNCKNEVLSCVVHHMVLNFIRCKSIEENFSITLDHSQTTVRHADKVRRLSLHFSNAHDTTPLAGLRLSQVRSMAFFGQVKCMPSIADYRLLRVLILCFWADQEKTSYDLTSISELLQLRYLKITGNITVKLPEKIQGLQHLQTLEADARATAVLLDIVHTQCLLHLRLVLLDLLPHCHRYIFTSIPKWTGKLNNLRILNIAVMQISQDDLDTLKGLGSLTALSLLVRTAPAQRIVAANEGFGSLKYFMFVCTAPCMTFEEGAMPSVQRLNLRFNANEFKQYDSKETGLEHLVALAEISARIGGTDDDESNKTEVESALRTAIRKHPTPSTLMVDIQWVDWIFGAEGRDLDEDLAQQDDHGFCMLPESSSRLQSRGNFVSCHFTVTVHLLKELMGGPIFSRVPRRYCASWVHFSANVYNIYPMVLTHVLTIIAHQHKTYTTTEISIEEDMPTGAEGTVIVPHTMEQFALHMSQAKQSHKLVVIQFTTSRCPASRYIAPAFTEYAKEFAGAVFIKVNVDSDELESVTDWYDIEGIVPTFFFVKDGEKIDKIPGANKELLRTKIRRHTASPYFLR</sequence>
<dbReference type="AlphaFoldDB" id="A0A0E0RG03"/>
<dbReference type="Pfam" id="PF00931">
    <property type="entry name" value="NB-ARC"/>
    <property type="match status" value="1"/>
</dbReference>
<evidence type="ECO:0000259" key="8">
    <source>
        <dbReference type="PROSITE" id="PS51352"/>
    </source>
</evidence>
<dbReference type="Pfam" id="PF00085">
    <property type="entry name" value="Thioredoxin"/>
    <property type="match status" value="1"/>
</dbReference>
<evidence type="ECO:0000313" key="10">
    <source>
        <dbReference type="Proteomes" id="UP000008022"/>
    </source>
</evidence>
<dbReference type="PRINTS" id="PR00364">
    <property type="entry name" value="DISEASERSIST"/>
</dbReference>
<dbReference type="SUPFAM" id="SSF52540">
    <property type="entry name" value="P-loop containing nucleoside triphosphate hydrolases"/>
    <property type="match status" value="1"/>
</dbReference>
<feature type="domain" description="Thioredoxin" evidence="8">
    <location>
        <begin position="966"/>
        <end position="1094"/>
    </location>
</feature>
<name>A0A0E0RG03_ORYRU</name>
<dbReference type="InterPro" id="IPR013766">
    <property type="entry name" value="Thioredoxin_domain"/>
</dbReference>
<evidence type="ECO:0000256" key="4">
    <source>
        <dbReference type="ARBA" id="ARBA00022741"/>
    </source>
</evidence>
<feature type="region of interest" description="Disordered" evidence="7">
    <location>
        <begin position="162"/>
        <end position="186"/>
    </location>
</feature>
<dbReference type="SUPFAM" id="SSF52833">
    <property type="entry name" value="Thioredoxin-like"/>
    <property type="match status" value="1"/>
</dbReference>
<dbReference type="OMA" id="ACWAKEV"/>
<dbReference type="STRING" id="4529.A0A0E0RG03"/>